<gene>
    <name evidence="1" type="ORF">E6C64_04320</name>
</gene>
<dbReference type="OrthoDB" id="5184241at2"/>
<keyword evidence="2" id="KW-1185">Reference proteome</keyword>
<dbReference type="Proteomes" id="UP000309133">
    <property type="component" value="Unassembled WGS sequence"/>
</dbReference>
<dbReference type="AlphaFoldDB" id="A0A4S4FNX3"/>
<proteinExistence type="predicted"/>
<accession>A0A4S4FNX3</accession>
<dbReference type="RefSeq" id="WP_136426425.1">
    <property type="nucleotide sequence ID" value="NZ_SSSM01000002.1"/>
</dbReference>
<dbReference type="GO" id="GO:0003677">
    <property type="term" value="F:DNA binding"/>
    <property type="evidence" value="ECO:0007669"/>
    <property type="project" value="UniProtKB-KW"/>
</dbReference>
<evidence type="ECO:0000313" key="1">
    <source>
        <dbReference type="EMBL" id="THG32260.1"/>
    </source>
</evidence>
<organism evidence="1 2">
    <name type="scientific">Naasia lichenicola</name>
    <dbReference type="NCBI Taxonomy" id="2565933"/>
    <lineage>
        <taxon>Bacteria</taxon>
        <taxon>Bacillati</taxon>
        <taxon>Actinomycetota</taxon>
        <taxon>Actinomycetes</taxon>
        <taxon>Micrococcales</taxon>
        <taxon>Microbacteriaceae</taxon>
        <taxon>Naasia</taxon>
    </lineage>
</organism>
<sequence length="200" mass="20666">MFVLTADQIDSRHDVDRVAGTIAALESLVAGSLLLPPDRTAGDELQLLLDSADGAVEALGMLARDGHWSIGIGVGAVLQPLPDAARAATGPAFVHARAAVEYAKRSPTRFGLEGGPEGPLGSAGVRALFDLVLALRSRRSPEGWAVVDLLEQGMSQSAVADSLGITPQAVSLRVAASGWKLERAAMPGLISLLDGLDRSA</sequence>
<comment type="caution">
    <text evidence="1">The sequence shown here is derived from an EMBL/GenBank/DDBJ whole genome shotgun (WGS) entry which is preliminary data.</text>
</comment>
<reference evidence="1 2" key="1">
    <citation type="submission" date="2019-04" db="EMBL/GenBank/DDBJ databases">
        <authorList>
            <person name="Jiang L."/>
        </authorList>
    </citation>
    <scope>NUCLEOTIDE SEQUENCE [LARGE SCALE GENOMIC DNA]</scope>
    <source>
        <strain evidence="1 2">YIM 131853</strain>
    </source>
</reference>
<protein>
    <submittedName>
        <fullName evidence="1">DNA-binding protein</fullName>
    </submittedName>
</protein>
<keyword evidence="1" id="KW-0238">DNA-binding</keyword>
<dbReference type="EMBL" id="SSSM01000002">
    <property type="protein sequence ID" value="THG32260.1"/>
    <property type="molecule type" value="Genomic_DNA"/>
</dbReference>
<name>A0A4S4FNX3_9MICO</name>
<evidence type="ECO:0000313" key="2">
    <source>
        <dbReference type="Proteomes" id="UP000309133"/>
    </source>
</evidence>